<dbReference type="AlphaFoldDB" id="A0A7Z0WDY0"/>
<comment type="caution">
    <text evidence="2">The sequence shown here is derived from an EMBL/GenBank/DDBJ whole genome shotgun (WGS) entry which is preliminary data.</text>
</comment>
<evidence type="ECO:0000313" key="3">
    <source>
        <dbReference type="Proteomes" id="UP000185696"/>
    </source>
</evidence>
<dbReference type="Gene3D" id="3.40.50.300">
    <property type="entry name" value="P-loop containing nucleotide triphosphate hydrolases"/>
    <property type="match status" value="1"/>
</dbReference>
<feature type="region of interest" description="Disordered" evidence="1">
    <location>
        <begin position="330"/>
        <end position="355"/>
    </location>
</feature>
<evidence type="ECO:0000313" key="2">
    <source>
        <dbReference type="EMBL" id="OLF04703.1"/>
    </source>
</evidence>
<dbReference type="Proteomes" id="UP000185696">
    <property type="component" value="Unassembled WGS sequence"/>
</dbReference>
<dbReference type="EMBL" id="MSIF01000039">
    <property type="protein sequence ID" value="OLF04703.1"/>
    <property type="molecule type" value="Genomic_DNA"/>
</dbReference>
<protein>
    <recommendedName>
        <fullName evidence="4">AAA domain-containing protein</fullName>
    </recommendedName>
</protein>
<dbReference type="InterPro" id="IPR027417">
    <property type="entry name" value="P-loop_NTPase"/>
</dbReference>
<evidence type="ECO:0000256" key="1">
    <source>
        <dbReference type="SAM" id="MobiDB-lite"/>
    </source>
</evidence>
<evidence type="ECO:0008006" key="4">
    <source>
        <dbReference type="Google" id="ProtNLM"/>
    </source>
</evidence>
<keyword evidence="3" id="KW-1185">Reference proteome</keyword>
<organism evidence="2 3">
    <name type="scientific">Actinophytocola xinjiangensis</name>
    <dbReference type="NCBI Taxonomy" id="485602"/>
    <lineage>
        <taxon>Bacteria</taxon>
        <taxon>Bacillati</taxon>
        <taxon>Actinomycetota</taxon>
        <taxon>Actinomycetes</taxon>
        <taxon>Pseudonocardiales</taxon>
        <taxon>Pseudonocardiaceae</taxon>
    </lineage>
</organism>
<name>A0A7Z0WDY0_9PSEU</name>
<sequence length="419" mass="46425">MDEIVRRGEVFDGARANMSDAEYDDAVANLRRGWDTYRANKQFRRAVEDHVIEVFDQLVESNHGRNPARVVLAREAFDGSVWDDSLLDMPSVDEPLWGRGDHQLWTPGDPGHFWGPSGAYKTGAFGIPLAAFRSGAAQDMLGHSNLWGFPVKPTQGGVAYLAWDRERQIMKIASRYSRFLGADLKDYVDFIGLTPERREAILGNPASFIDWLLDHEIDTLFVDSLQNVVGIEYGTGPLQQYLNFLKLCSRAGIETQTINHAIKPGYSNGQQNPSAYRGSQVIQDQIGTSLTVKRKSNETDEYAYLTVTMDKASVESVGSISLRFDKALGHPEVDEDAEPEQAATPNRPGRRRRPSRVREVAEHIENATAPVPTRGLGAVLGMSNGTAGKLVDELREGGYIVRSDDDKGWISARPYGDGL</sequence>
<accession>A0A7Z0WDY0</accession>
<gene>
    <name evidence="2" type="ORF">BLA60_39470</name>
</gene>
<proteinExistence type="predicted"/>
<reference evidence="2 3" key="1">
    <citation type="submission" date="2016-12" db="EMBL/GenBank/DDBJ databases">
        <title>The draft genome sequence of Actinophytocola xinjiangensis.</title>
        <authorList>
            <person name="Wang W."/>
            <person name="Yuan L."/>
        </authorList>
    </citation>
    <scope>NUCLEOTIDE SEQUENCE [LARGE SCALE GENOMIC DNA]</scope>
    <source>
        <strain evidence="2 3">CGMCC 4.4663</strain>
    </source>
</reference>